<reference evidence="2" key="1">
    <citation type="journal article" date="1997" name="Nucleic Acids Res.">
        <title>tRNAscan-SE: a program for improved detection of transfer RNA genes in genomic sequence.</title>
        <authorList>
            <person name="Lowe T.M."/>
            <person name="Eddy S.R."/>
        </authorList>
    </citation>
    <scope>NUCLEOTIDE SEQUENCE [LARGE SCALE GENOMIC DNA]</scope>
    <source>
        <strain evidence="2">r\B97-61/B2</strain>
    </source>
</reference>
<gene>
    <name evidence="3" type="primary">LOC108660653</name>
</gene>
<accession>A0AB32VY18</accession>
<proteinExistence type="predicted"/>
<dbReference type="Proteomes" id="UP000694886">
    <property type="component" value="Chromosome 2"/>
</dbReference>
<dbReference type="SMART" id="SM00575">
    <property type="entry name" value="ZnF_PMZ"/>
    <property type="match status" value="1"/>
</dbReference>
<dbReference type="RefSeq" id="XP_017970394.1">
    <property type="nucleotide sequence ID" value="XM_018114905.1"/>
</dbReference>
<protein>
    <submittedName>
        <fullName evidence="3">Uncharacterized protein LOC108660653</fullName>
    </submittedName>
</protein>
<sequence>MPLSPWVARQLSKRFNDAHCFVVEPINRMEFKVKDGKMDRLVNLSKKTCSCCEFQIDLLPYSHAFATISKCKREAVEFYVDYYKTTVLMEGYAGSIRSIGHPSEWDTPPHVKQFVVLPSPWRGQARNPRRRRIPSAGKGS</sequence>
<dbReference type="GO" id="GO:0008270">
    <property type="term" value="F:zinc ion binding"/>
    <property type="evidence" value="ECO:0007669"/>
    <property type="project" value="InterPro"/>
</dbReference>
<organism evidence="2 3">
    <name type="scientific">Theobroma cacao</name>
    <name type="common">Cacao</name>
    <name type="synonym">Cocoa</name>
    <dbReference type="NCBI Taxonomy" id="3641"/>
    <lineage>
        <taxon>Eukaryota</taxon>
        <taxon>Viridiplantae</taxon>
        <taxon>Streptophyta</taxon>
        <taxon>Embryophyta</taxon>
        <taxon>Tracheophyta</taxon>
        <taxon>Spermatophyta</taxon>
        <taxon>Magnoliopsida</taxon>
        <taxon>eudicotyledons</taxon>
        <taxon>Gunneridae</taxon>
        <taxon>Pentapetalae</taxon>
        <taxon>rosids</taxon>
        <taxon>malvids</taxon>
        <taxon>Malvales</taxon>
        <taxon>Malvaceae</taxon>
        <taxon>Byttnerioideae</taxon>
        <taxon>Theobroma</taxon>
    </lineage>
</organism>
<dbReference type="Gramene" id="Tc02v2_t017040.1">
    <property type="protein sequence ID" value="Tc02v2_p017040.1"/>
    <property type="gene ID" value="Tc02v2_g017040"/>
</dbReference>
<dbReference type="KEGG" id="tcc:108660653"/>
<dbReference type="AlphaFoldDB" id="A0AB32VY18"/>
<dbReference type="GeneID" id="108660653"/>
<evidence type="ECO:0000313" key="2">
    <source>
        <dbReference type="Proteomes" id="UP000694886"/>
    </source>
</evidence>
<evidence type="ECO:0000259" key="1">
    <source>
        <dbReference type="SMART" id="SM00575"/>
    </source>
</evidence>
<reference evidence="3" key="2">
    <citation type="submission" date="2025-08" db="UniProtKB">
        <authorList>
            <consortium name="RefSeq"/>
        </authorList>
    </citation>
    <scope>IDENTIFICATION</scope>
</reference>
<dbReference type="InterPro" id="IPR006564">
    <property type="entry name" value="Znf_PMZ"/>
</dbReference>
<feature type="domain" description="Zinc finger PMZ-type" evidence="1">
    <location>
        <begin position="47"/>
        <end position="74"/>
    </location>
</feature>
<name>A0AB32VY18_THECC</name>
<evidence type="ECO:0000313" key="3">
    <source>
        <dbReference type="RefSeq" id="XP_017970394.1"/>
    </source>
</evidence>